<keyword evidence="3" id="KW-0833">Ubl conjugation pathway</keyword>
<dbReference type="HOGENOM" id="CLU_265739_0_0_1"/>
<dbReference type="PROSITE" id="PS50077">
    <property type="entry name" value="HEAT_REPEAT"/>
    <property type="match status" value="1"/>
</dbReference>
<evidence type="ECO:0000313" key="7">
    <source>
        <dbReference type="Proteomes" id="UP000002258"/>
    </source>
</evidence>
<name>A3GEW2_PICST</name>
<evidence type="ECO:0000259" key="5">
    <source>
        <dbReference type="Pfam" id="PF08623"/>
    </source>
</evidence>
<comment type="caution">
    <text evidence="6">The sequence shown here is derived from an EMBL/GenBank/DDBJ whole genome shotgun (WGS) entry which is preliminary data.</text>
</comment>
<dbReference type="InterPro" id="IPR011989">
    <property type="entry name" value="ARM-like"/>
</dbReference>
<dbReference type="InterPro" id="IPR016024">
    <property type="entry name" value="ARM-type_fold"/>
</dbReference>
<dbReference type="OMA" id="WKLRAKA"/>
<dbReference type="Gene3D" id="1.25.10.10">
    <property type="entry name" value="Leucine-rich Repeat Variant"/>
    <property type="match status" value="1"/>
</dbReference>
<dbReference type="InterPro" id="IPR013932">
    <property type="entry name" value="TATA-bd_TIP120"/>
</dbReference>
<keyword evidence="7" id="KW-1185">Reference proteome</keyword>
<reference evidence="6 7" key="1">
    <citation type="journal article" date="2007" name="Nat. Biotechnol.">
        <title>Genome sequence of the lignocellulose-bioconverting and xylose-fermenting yeast Pichia stipitis.</title>
        <authorList>
            <person name="Jeffries T.W."/>
            <person name="Grigoriev I.V."/>
            <person name="Grimwood J."/>
            <person name="Laplaza J.M."/>
            <person name="Aerts A."/>
            <person name="Salamov A."/>
            <person name="Schmutz J."/>
            <person name="Lindquist E."/>
            <person name="Dehal P."/>
            <person name="Shapiro H."/>
            <person name="Jin Y.S."/>
            <person name="Passoth V."/>
            <person name="Richardson P.M."/>
        </authorList>
    </citation>
    <scope>NUCLEOTIDE SEQUENCE [LARGE SCALE GENOMIC DNA]</scope>
    <source>
        <strain evidence="7">ATCC 58785 / CBS 6054 / NBRC 10063 / NRRL Y-11545</strain>
    </source>
</reference>
<dbReference type="Pfam" id="PF08623">
    <property type="entry name" value="TIP120"/>
    <property type="match status" value="1"/>
</dbReference>
<dbReference type="RefSeq" id="XP_001387678.2">
    <property type="nucleotide sequence ID" value="XM_001387641.1"/>
</dbReference>
<dbReference type="InterPro" id="IPR039852">
    <property type="entry name" value="CAND1/CAND2"/>
</dbReference>
<keyword evidence="2" id="KW-0677">Repeat</keyword>
<dbReference type="GO" id="GO:0010265">
    <property type="term" value="P:SCF complex assembly"/>
    <property type="evidence" value="ECO:0007669"/>
    <property type="project" value="InterPro"/>
</dbReference>
<dbReference type="Proteomes" id="UP000002258">
    <property type="component" value="Chromosome 1"/>
</dbReference>
<evidence type="ECO:0000256" key="1">
    <source>
        <dbReference type="ARBA" id="ARBA00007657"/>
    </source>
</evidence>
<protein>
    <submittedName>
        <fullName evidence="6">TATA-binding protein-interacting protein</fullName>
    </submittedName>
</protein>
<dbReference type="eggNOG" id="KOG1824">
    <property type="taxonomic scope" value="Eukaryota"/>
</dbReference>
<dbReference type="STRING" id="322104.A3GEW2"/>
<feature type="domain" description="TATA-binding protein interacting (TIP20)" evidence="5">
    <location>
        <begin position="1032"/>
        <end position="1218"/>
    </location>
</feature>
<evidence type="ECO:0000256" key="2">
    <source>
        <dbReference type="ARBA" id="ARBA00022737"/>
    </source>
</evidence>
<gene>
    <name evidence="6" type="primary">TIP120</name>
    <name evidence="6" type="ORF">PICST_80613</name>
</gene>
<evidence type="ECO:0000313" key="6">
    <source>
        <dbReference type="EMBL" id="EAZ63655.2"/>
    </source>
</evidence>
<dbReference type="InParanoid" id="A3GEW2"/>
<feature type="repeat" description="HEAT" evidence="4">
    <location>
        <begin position="51"/>
        <end position="88"/>
    </location>
</feature>
<organism evidence="6 7">
    <name type="scientific">Scheffersomyces stipitis (strain ATCC 58785 / CBS 6054 / NBRC 10063 / NRRL Y-11545)</name>
    <name type="common">Yeast</name>
    <name type="synonym">Pichia stipitis</name>
    <dbReference type="NCBI Taxonomy" id="322104"/>
    <lineage>
        <taxon>Eukaryota</taxon>
        <taxon>Fungi</taxon>
        <taxon>Dikarya</taxon>
        <taxon>Ascomycota</taxon>
        <taxon>Saccharomycotina</taxon>
        <taxon>Pichiomycetes</taxon>
        <taxon>Debaryomycetaceae</taxon>
        <taxon>Scheffersomyces</taxon>
    </lineage>
</organism>
<dbReference type="AlphaFoldDB" id="A3GEW2"/>
<evidence type="ECO:0000256" key="3">
    <source>
        <dbReference type="ARBA" id="ARBA00022786"/>
    </source>
</evidence>
<evidence type="ECO:0000256" key="4">
    <source>
        <dbReference type="PROSITE-ProRule" id="PRU00103"/>
    </source>
</evidence>
<comment type="similarity">
    <text evidence="1">Belongs to the CAND family.</text>
</comment>
<proteinExistence type="inferred from homology"/>
<dbReference type="EMBL" id="AAVQ01000001">
    <property type="protein sequence ID" value="EAZ63655.2"/>
    <property type="molecule type" value="Genomic_DNA"/>
</dbReference>
<sequence length="1231" mass="138320">MQEINLNSLKDKALDVDPDLRFMALEDFRKYLTSSSSSGSSSGNHRALEGFLPILFRLLSDHNSDVQSQAVKSFEPMIGYLTNDAMLSVVGQLYKLVLEENTKAKGSGSKPNFKSFTTSIPNMALRSMLSTGNTSSRNGTPSQTAAVHPFDVKLSRSIVDLLLPQITKNSINIDAIELLFDVIKNLGFALSKKDIKLLSVFLIDLSFQETGIISKRAIAAYDALTTYIVDESLINENVVHMQQSFNETADIVRFQLYSVVFRNGFVLDPSLVQTTYSDAIRLLKLNELNVDTDEFDFDSLVKLNLARDEALNVINDLISSRCSIVNYETNILDIVAKFIQFNPFDDKDNDMDMDYEEDDIEFSDDENELGDDDENDGSWKLRSKACQLLQSLLRRSPHSLEVIYRDLFSLLPLLDSSELVSHEAIRTAKLVVELTVSPRNELQPLVTTITQKLLVKEKLGQFPIILQLIESLNKFEQTHLIQTVFAKFEELDLDTSGSLDYLILYRNVIDNSDDSGLPSLVVSYIAGDLLKSLNDKSFSIIIESLKIFSSLLQKFGNTVYPEQVRDLTDNLLGKVQDYKSYSSELILACINCLGAIIKDNLTDGAAPIIDTLWNCVTHESTVKPTLEVLYEFYGLDTTTTATGELEEYVVSKLNGLIISPDDSISYLSLTLLKSLIRRISFTETALDKTTSAVVKSISKGNKGNLPLSFEILAYLTETTGALQNKFDEFIDISVGAINGKLIDVNNEPFFRLFELIVANNADLFSRLPSILDLSLETSARSLATVCGQNRLISEIQEQENKLNICLSSKIAAEELPNLVFIVQFLGHCAEYVPLFDVLDKLFTILERGSNNLENEKRINSEAAAVSIGLLVRTDLSNRLSKLMLKYASKELNNYYLVSSLKVVVPKCNIVQLKSIWEYLWINVNETEFDHSLCSEFRNTGDLISELVLRDKSQLEYLYGILSNKPSLSSIYTAIVSVKHLISKLDDTRESLQELEKLILITLPSIDIVNIDIKQLIIGNLLTALHNKPQIILPHLNNDILPGIYRQLKAEVEFKKIIPMGPYKYVLDEGLEIRKLSYEFIYTLISLDAQTINEYNVDIAETAKNIIEQGLVDDQIDIIVLSSINLINFINNHESIFECLLIKDNGAFLSVIAANLKLQLGKKLGAKASAQDTENYQERIKSIIKLIKRISILVESVQLEKVGDSDPVELWAEFHREVKLNFVLFYNSTESK</sequence>
<accession>A3GEW2</accession>
<dbReference type="SUPFAM" id="SSF48371">
    <property type="entry name" value="ARM repeat"/>
    <property type="match status" value="1"/>
</dbReference>
<dbReference type="PANTHER" id="PTHR12696">
    <property type="entry name" value="TIP120"/>
    <property type="match status" value="1"/>
</dbReference>
<dbReference type="KEGG" id="pic:PICST_80613"/>
<dbReference type="GeneID" id="4850811"/>
<dbReference type="OrthoDB" id="6260732at2759"/>
<dbReference type="InterPro" id="IPR021133">
    <property type="entry name" value="HEAT_type_2"/>
</dbReference>